<name>A0A7R9EKP4_9NEOP</name>
<sequence>MSQVVDQGYLWVPVEDCTHDTWITNLVCTLLEAYPEDSFLRQLAPVCRVKVSFSEELLPLLVDLLLCTGKKICQTVVSKNMRYFFKQHYDGHKSRGNKL</sequence>
<accession>A0A7R9EKP4</accession>
<protein>
    <submittedName>
        <fullName evidence="1">Uncharacterized protein</fullName>
    </submittedName>
</protein>
<evidence type="ECO:0000313" key="1">
    <source>
        <dbReference type="EMBL" id="CAD7435816.1"/>
    </source>
</evidence>
<gene>
    <name evidence="1" type="ORF">TMSB3V08_LOCUS12462</name>
</gene>
<reference evidence="1" key="1">
    <citation type="submission" date="2020-11" db="EMBL/GenBank/DDBJ databases">
        <authorList>
            <person name="Tran Van P."/>
        </authorList>
    </citation>
    <scope>NUCLEOTIDE SEQUENCE</scope>
</reference>
<dbReference type="AlphaFoldDB" id="A0A7R9EKP4"/>
<dbReference type="EMBL" id="OB803248">
    <property type="protein sequence ID" value="CAD7435816.1"/>
    <property type="molecule type" value="Genomic_DNA"/>
</dbReference>
<organism evidence="1">
    <name type="scientific">Timema monikensis</name>
    <dbReference type="NCBI Taxonomy" id="170555"/>
    <lineage>
        <taxon>Eukaryota</taxon>
        <taxon>Metazoa</taxon>
        <taxon>Ecdysozoa</taxon>
        <taxon>Arthropoda</taxon>
        <taxon>Hexapoda</taxon>
        <taxon>Insecta</taxon>
        <taxon>Pterygota</taxon>
        <taxon>Neoptera</taxon>
        <taxon>Polyneoptera</taxon>
        <taxon>Phasmatodea</taxon>
        <taxon>Timematodea</taxon>
        <taxon>Timematoidea</taxon>
        <taxon>Timematidae</taxon>
        <taxon>Timema</taxon>
    </lineage>
</organism>
<proteinExistence type="predicted"/>